<keyword evidence="3" id="KW-1185">Reference proteome</keyword>
<dbReference type="AlphaFoldDB" id="A0A330L070"/>
<dbReference type="RefSeq" id="WP_181416558.1">
    <property type="nucleotide sequence ID" value="NZ_OUNR01000001.1"/>
</dbReference>
<dbReference type="InParanoid" id="A0A330L070"/>
<dbReference type="Gene3D" id="1.20.120.520">
    <property type="entry name" value="nmb1532 protein domain like"/>
    <property type="match status" value="1"/>
</dbReference>
<evidence type="ECO:0000313" key="3">
    <source>
        <dbReference type="Proteomes" id="UP000248168"/>
    </source>
</evidence>
<feature type="domain" description="Hemerythrin-like" evidence="1">
    <location>
        <begin position="6"/>
        <end position="126"/>
    </location>
</feature>
<dbReference type="InterPro" id="IPR012312">
    <property type="entry name" value="Hemerythrin-like"/>
</dbReference>
<evidence type="ECO:0000313" key="2">
    <source>
        <dbReference type="EMBL" id="SPP63130.1"/>
    </source>
</evidence>
<sequence>MPERTISTMFDEDHARLDALFTSFQTLKRTDFPEATRAFLAFTAGLRRHVVWEEEVLFPLWERASGMTGGGPTIVMRSEHREIGDWLDAIQRKIQAQNPDTEREEATLLDLLDRHNMSEEEVLYPEMDRMISPEEREAAFRAMEQIA</sequence>
<dbReference type="EMBL" id="OUNR01000001">
    <property type="protein sequence ID" value="SPP63130.1"/>
    <property type="molecule type" value="Genomic_DNA"/>
</dbReference>
<dbReference type="Proteomes" id="UP000248168">
    <property type="component" value="Unassembled WGS sequence"/>
</dbReference>
<gene>
    <name evidence="2" type="ORF">NITLEN_10216</name>
</gene>
<protein>
    <recommendedName>
        <fullName evidence="1">Hemerythrin-like domain-containing protein</fullName>
    </recommendedName>
</protein>
<reference evidence="3" key="1">
    <citation type="submission" date="2018-04" db="EMBL/GenBank/DDBJ databases">
        <authorList>
            <person name="Lucker S."/>
            <person name="Sakoula D."/>
        </authorList>
    </citation>
    <scope>NUCLEOTIDE SEQUENCE [LARGE SCALE GENOMIC DNA]</scope>
</reference>
<name>A0A330L070_9BACT</name>
<dbReference type="PANTHER" id="PTHR35585:SF1">
    <property type="entry name" value="HHE DOMAIN PROTEIN (AFU_ORTHOLOGUE AFUA_4G00730)"/>
    <property type="match status" value="1"/>
</dbReference>
<organism evidence="2 3">
    <name type="scientific">Nitrospira lenta</name>
    <dbReference type="NCBI Taxonomy" id="1436998"/>
    <lineage>
        <taxon>Bacteria</taxon>
        <taxon>Pseudomonadati</taxon>
        <taxon>Nitrospirota</taxon>
        <taxon>Nitrospiria</taxon>
        <taxon>Nitrospirales</taxon>
        <taxon>Nitrospiraceae</taxon>
        <taxon>Nitrospira</taxon>
    </lineage>
</organism>
<evidence type="ECO:0000259" key="1">
    <source>
        <dbReference type="Pfam" id="PF01814"/>
    </source>
</evidence>
<proteinExistence type="predicted"/>
<dbReference type="Pfam" id="PF01814">
    <property type="entry name" value="Hemerythrin"/>
    <property type="match status" value="1"/>
</dbReference>
<dbReference type="PANTHER" id="PTHR35585">
    <property type="entry name" value="HHE DOMAIN PROTEIN (AFU_ORTHOLOGUE AFUA_4G00730)"/>
    <property type="match status" value="1"/>
</dbReference>
<accession>A0A330L070</accession>